<dbReference type="Proteomes" id="UP001153076">
    <property type="component" value="Unassembled WGS sequence"/>
</dbReference>
<sequence>MENPAETAVRTSPADPLVPTEYPVRRTHSDGKRQLSGSWPTEWAMEADGYRCPTDPFRQALRLSYASFHCKIMILLSKRPFDEIETRLPSAAFNRPVGGRRQVEVAATSGGSEGGRFRGRSEGCRAAAEAGNSGRKGAAIAAPGGEQQAPGRPAALAMA</sequence>
<evidence type="ECO:0000256" key="1">
    <source>
        <dbReference type="SAM" id="MobiDB-lite"/>
    </source>
</evidence>
<dbReference type="EMBL" id="JAKOGI010002116">
    <property type="protein sequence ID" value="KAJ8422887.1"/>
    <property type="molecule type" value="Genomic_DNA"/>
</dbReference>
<protein>
    <submittedName>
        <fullName evidence="2">Uncharacterized protein</fullName>
    </submittedName>
</protein>
<gene>
    <name evidence="2" type="ORF">Cgig2_021460</name>
</gene>
<keyword evidence="3" id="KW-1185">Reference proteome</keyword>
<accession>A0A9Q1GKL2</accession>
<dbReference type="AlphaFoldDB" id="A0A9Q1GKL2"/>
<organism evidence="2 3">
    <name type="scientific">Carnegiea gigantea</name>
    <dbReference type="NCBI Taxonomy" id="171969"/>
    <lineage>
        <taxon>Eukaryota</taxon>
        <taxon>Viridiplantae</taxon>
        <taxon>Streptophyta</taxon>
        <taxon>Embryophyta</taxon>
        <taxon>Tracheophyta</taxon>
        <taxon>Spermatophyta</taxon>
        <taxon>Magnoliopsida</taxon>
        <taxon>eudicotyledons</taxon>
        <taxon>Gunneridae</taxon>
        <taxon>Pentapetalae</taxon>
        <taxon>Caryophyllales</taxon>
        <taxon>Cactineae</taxon>
        <taxon>Cactaceae</taxon>
        <taxon>Cactoideae</taxon>
        <taxon>Echinocereeae</taxon>
        <taxon>Carnegiea</taxon>
    </lineage>
</organism>
<name>A0A9Q1GKL2_9CARY</name>
<reference evidence="2" key="1">
    <citation type="submission" date="2022-04" db="EMBL/GenBank/DDBJ databases">
        <title>Carnegiea gigantea Genome sequencing and assembly v2.</title>
        <authorList>
            <person name="Copetti D."/>
            <person name="Sanderson M.J."/>
            <person name="Burquez A."/>
            <person name="Wojciechowski M.F."/>
        </authorList>
    </citation>
    <scope>NUCLEOTIDE SEQUENCE</scope>
    <source>
        <strain evidence="2">SGP5-SGP5p</strain>
        <tissue evidence="2">Aerial part</tissue>
    </source>
</reference>
<proteinExistence type="predicted"/>
<feature type="region of interest" description="Disordered" evidence="1">
    <location>
        <begin position="1"/>
        <end position="36"/>
    </location>
</feature>
<feature type="region of interest" description="Disordered" evidence="1">
    <location>
        <begin position="128"/>
        <end position="159"/>
    </location>
</feature>
<evidence type="ECO:0000313" key="3">
    <source>
        <dbReference type="Proteomes" id="UP001153076"/>
    </source>
</evidence>
<comment type="caution">
    <text evidence="2">The sequence shown here is derived from an EMBL/GenBank/DDBJ whole genome shotgun (WGS) entry which is preliminary data.</text>
</comment>
<feature type="compositionally biased region" description="Basic and acidic residues" evidence="1">
    <location>
        <begin position="23"/>
        <end position="33"/>
    </location>
</feature>
<evidence type="ECO:0000313" key="2">
    <source>
        <dbReference type="EMBL" id="KAJ8422887.1"/>
    </source>
</evidence>